<organism evidence="2 3">
    <name type="scientific">Mycobacterium bohemicum DSM 44277</name>
    <dbReference type="NCBI Taxonomy" id="1236609"/>
    <lineage>
        <taxon>Bacteria</taxon>
        <taxon>Bacillati</taxon>
        <taxon>Actinomycetota</taxon>
        <taxon>Actinomycetes</taxon>
        <taxon>Mycobacteriales</taxon>
        <taxon>Mycobacteriaceae</taxon>
        <taxon>Mycobacterium</taxon>
    </lineage>
</organism>
<evidence type="ECO:0000256" key="1">
    <source>
        <dbReference type="SAM" id="MobiDB-lite"/>
    </source>
</evidence>
<dbReference type="Proteomes" id="UP000198875">
    <property type="component" value="Unassembled WGS sequence"/>
</dbReference>
<evidence type="ECO:0000313" key="3">
    <source>
        <dbReference type="Proteomes" id="UP000198875"/>
    </source>
</evidence>
<sequence>MSRLDGAGEVADLRARLAALIDACDMVQAGGPVAARFRADGTLGRLSIEDGALERYTSRALERLIVEALRTARTRVHRLVQAQAIELFTRCAEGGGPVADASAPWERLEASANHVFAWLAATGSDGQARIYAESSRDGALALALDGSGAAQWCRLRPQALGWGATALADQIGCLYTRALLRVRHAERRRIEKRFGPELAAEIFAAAPAAYPEKQALKQYRRQGLTGRSPRPAPAKRSRWSPDSAGPGRPIDLTQSSGTSGGVGSTG</sequence>
<reference evidence="2 3" key="1">
    <citation type="submission" date="2015-03" db="EMBL/GenBank/DDBJ databases">
        <authorList>
            <person name="Murphy D."/>
        </authorList>
    </citation>
    <scope>NUCLEOTIDE SEQUENCE [LARGE SCALE GENOMIC DNA]</scope>
    <source>
        <strain evidence="2 3">DSM 44277</strain>
    </source>
</reference>
<accession>A0A0U0WBU9</accession>
<proteinExistence type="predicted"/>
<name>A0A0U0WBU9_MYCBE</name>
<dbReference type="AlphaFoldDB" id="A0A0U0WBU9"/>
<dbReference type="RefSeq" id="WP_085179909.1">
    <property type="nucleotide sequence ID" value="NZ_CSTD01000004.1"/>
</dbReference>
<feature type="region of interest" description="Disordered" evidence="1">
    <location>
        <begin position="218"/>
        <end position="266"/>
    </location>
</feature>
<evidence type="ECO:0000313" key="2">
    <source>
        <dbReference type="EMBL" id="CPR12263.1"/>
    </source>
</evidence>
<dbReference type="EMBL" id="CSTD01000004">
    <property type="protein sequence ID" value="CPR12263.1"/>
    <property type="molecule type" value="Genomic_DNA"/>
</dbReference>
<protein>
    <submittedName>
        <fullName evidence="2">Uncharacterized protein</fullName>
    </submittedName>
</protein>
<gene>
    <name evidence="2" type="ORF">BN971_03557</name>
</gene>